<sequence length="67" mass="7555">MKTLLGRRFKAVNVQNTENSRRAYQQLLFSTDASLAKNISGVILHHEALYEKVDDGTPLVRLLQVGE</sequence>
<evidence type="ECO:0000256" key="5">
    <source>
        <dbReference type="ARBA" id="ARBA00023239"/>
    </source>
</evidence>
<dbReference type="GO" id="GO:0006096">
    <property type="term" value="P:glycolytic process"/>
    <property type="evidence" value="ECO:0007669"/>
    <property type="project" value="UniProtKB-UniPathway"/>
</dbReference>
<keyword evidence="7" id="KW-1185">Reference proteome</keyword>
<dbReference type="Pfam" id="PF00274">
    <property type="entry name" value="Glycolytic"/>
    <property type="match status" value="1"/>
</dbReference>
<reference evidence="6" key="1">
    <citation type="submission" date="2018-11" db="EMBL/GenBank/DDBJ databases">
        <authorList>
            <consortium name="Pathogen Informatics"/>
        </authorList>
    </citation>
    <scope>NUCLEOTIDE SEQUENCE</scope>
</reference>
<dbReference type="SUPFAM" id="SSF51569">
    <property type="entry name" value="Aldolase"/>
    <property type="match status" value="1"/>
</dbReference>
<evidence type="ECO:0000256" key="1">
    <source>
        <dbReference type="ARBA" id="ARBA00004714"/>
    </source>
</evidence>
<gene>
    <name evidence="6" type="ORF">PXEA_LOCUS5363</name>
</gene>
<evidence type="ECO:0000313" key="7">
    <source>
        <dbReference type="Proteomes" id="UP000784294"/>
    </source>
</evidence>
<dbReference type="OrthoDB" id="36455at2759"/>
<keyword evidence="5" id="KW-0456">Lyase</keyword>
<dbReference type="UniPathway" id="UPA00109">
    <property type="reaction ID" value="UER00183"/>
</dbReference>
<dbReference type="InterPro" id="IPR000741">
    <property type="entry name" value="FBA_I"/>
</dbReference>
<keyword evidence="4" id="KW-0324">Glycolysis</keyword>
<dbReference type="GO" id="GO:0004332">
    <property type="term" value="F:fructose-bisphosphate aldolase activity"/>
    <property type="evidence" value="ECO:0007669"/>
    <property type="project" value="UniProtKB-EC"/>
</dbReference>
<organism evidence="6 7">
    <name type="scientific">Protopolystoma xenopodis</name>
    <dbReference type="NCBI Taxonomy" id="117903"/>
    <lineage>
        <taxon>Eukaryota</taxon>
        <taxon>Metazoa</taxon>
        <taxon>Spiralia</taxon>
        <taxon>Lophotrochozoa</taxon>
        <taxon>Platyhelminthes</taxon>
        <taxon>Monogenea</taxon>
        <taxon>Polyopisthocotylea</taxon>
        <taxon>Polystomatidea</taxon>
        <taxon>Polystomatidae</taxon>
        <taxon>Protopolystoma</taxon>
    </lineage>
</organism>
<accession>A0A448WHH5</accession>
<dbReference type="PANTHER" id="PTHR11627">
    <property type="entry name" value="FRUCTOSE-BISPHOSPHATE ALDOLASE"/>
    <property type="match status" value="1"/>
</dbReference>
<name>A0A448WHH5_9PLAT</name>
<comment type="pathway">
    <text evidence="1">Carbohydrate degradation; glycolysis; D-glyceraldehyde 3-phosphate and glycerone phosphate from D-glucose: step 4/4.</text>
</comment>
<evidence type="ECO:0000256" key="3">
    <source>
        <dbReference type="ARBA" id="ARBA00013068"/>
    </source>
</evidence>
<evidence type="ECO:0000313" key="6">
    <source>
        <dbReference type="EMBL" id="VEL11923.1"/>
    </source>
</evidence>
<protein>
    <recommendedName>
        <fullName evidence="3">fructose-bisphosphate aldolase</fullName>
        <ecNumber evidence="3">4.1.2.13</ecNumber>
    </recommendedName>
</protein>
<dbReference type="Proteomes" id="UP000784294">
    <property type="component" value="Unassembled WGS sequence"/>
</dbReference>
<dbReference type="Gene3D" id="3.20.20.70">
    <property type="entry name" value="Aldolase class I"/>
    <property type="match status" value="1"/>
</dbReference>
<dbReference type="AlphaFoldDB" id="A0A448WHH5"/>
<dbReference type="EMBL" id="CAAALY010013259">
    <property type="protein sequence ID" value="VEL11923.1"/>
    <property type="molecule type" value="Genomic_DNA"/>
</dbReference>
<evidence type="ECO:0000256" key="4">
    <source>
        <dbReference type="ARBA" id="ARBA00023152"/>
    </source>
</evidence>
<dbReference type="EC" id="4.1.2.13" evidence="3"/>
<dbReference type="InterPro" id="IPR013785">
    <property type="entry name" value="Aldolase_TIM"/>
</dbReference>
<comment type="caution">
    <text evidence="6">The sequence shown here is derived from an EMBL/GenBank/DDBJ whole genome shotgun (WGS) entry which is preliminary data.</text>
</comment>
<proteinExistence type="inferred from homology"/>
<evidence type="ECO:0000256" key="2">
    <source>
        <dbReference type="ARBA" id="ARBA00010387"/>
    </source>
</evidence>
<comment type="similarity">
    <text evidence="2">Belongs to the class I fructose-bisphosphate aldolase family.</text>
</comment>